<reference evidence="3" key="1">
    <citation type="journal article" date="2013" name="Proc. Natl. Acad. Sci. U.S.A.">
        <title>Improving the coverage of the cyanobacterial phylum using diversity-driven genome sequencing.</title>
        <authorList>
            <person name="Shih P.M."/>
            <person name="Wu D."/>
            <person name="Latifi A."/>
            <person name="Axen S.D."/>
            <person name="Fewer D.P."/>
            <person name="Talla E."/>
            <person name="Calteau A."/>
            <person name="Cai F."/>
            <person name="Tandeau de Marsac N."/>
            <person name="Rippka R."/>
            <person name="Herdman M."/>
            <person name="Sivonen K."/>
            <person name="Coursin T."/>
            <person name="Laurent T."/>
            <person name="Goodwin L."/>
            <person name="Nolan M."/>
            <person name="Davenport K.W."/>
            <person name="Han C.S."/>
            <person name="Rubin E.M."/>
            <person name="Eisen J.A."/>
            <person name="Woyke T."/>
            <person name="Gugger M."/>
            <person name="Kerfeld C.A."/>
        </authorList>
    </citation>
    <scope>NUCLEOTIDE SEQUENCE [LARGE SCALE GENOMIC DNA]</scope>
    <source>
        <strain evidence="3">ATCC 27147 / PCC 6307</strain>
    </source>
</reference>
<feature type="compositionally biased region" description="Basic and acidic residues" evidence="1">
    <location>
        <begin position="19"/>
        <end position="39"/>
    </location>
</feature>
<dbReference type="RefSeq" id="WP_015110415.1">
    <property type="nucleotide sequence ID" value="NC_019675.1"/>
</dbReference>
<dbReference type="EMBL" id="CP003495">
    <property type="protein sequence ID" value="AFY29980.1"/>
    <property type="molecule type" value="Genomic_DNA"/>
</dbReference>
<sequence>MTRSRSSAGRPEPGGYAPRPDRYDPRTDRRSDRFDDQSDRFATGYGGREDPRYGPQGRRGTNGGGGGRPPAGNGGGPTGGGPNIQLNVATVAVLAGVLVVGIGIGSAVTSTTQGNQGNIASAQQLDMAVPDPEFCKQWGASAFVMDIELYTTMNPSSSFVTQPTLQPGCVIRRENWSVLQKEGAVTAEQMRQCKQRMNTFAYIGSVRDKPIVRCVYQTDITGNKFQTRGVAGAADDAVGITPEADQF</sequence>
<dbReference type="PATRIC" id="fig|292564.3.peg.2743"/>
<dbReference type="AlphaFoldDB" id="K9PA33"/>
<dbReference type="KEGG" id="cgc:Cyagr_2888"/>
<dbReference type="HOGENOM" id="CLU_098227_0_0_3"/>
<feature type="region of interest" description="Disordered" evidence="1">
    <location>
        <begin position="1"/>
        <end position="80"/>
    </location>
</feature>
<dbReference type="OrthoDB" id="455197at2"/>
<name>K9PA33_CYAGP</name>
<gene>
    <name evidence="2" type="ordered locus">Cyagr_2888</name>
</gene>
<evidence type="ECO:0008006" key="4">
    <source>
        <dbReference type="Google" id="ProtNLM"/>
    </source>
</evidence>
<dbReference type="Pfam" id="PF11371">
    <property type="entry name" value="DUF3172"/>
    <property type="match status" value="1"/>
</dbReference>
<dbReference type="STRING" id="292564.Cyagr_2888"/>
<protein>
    <recommendedName>
        <fullName evidence="4">DUF3172 domain-containing protein</fullName>
    </recommendedName>
</protein>
<evidence type="ECO:0000313" key="2">
    <source>
        <dbReference type="EMBL" id="AFY29980.1"/>
    </source>
</evidence>
<organism evidence="2 3">
    <name type="scientific">Cyanobium gracile (strain ATCC 27147 / PCC 6307)</name>
    <dbReference type="NCBI Taxonomy" id="292564"/>
    <lineage>
        <taxon>Bacteria</taxon>
        <taxon>Bacillati</taxon>
        <taxon>Cyanobacteriota</taxon>
        <taxon>Cyanophyceae</taxon>
        <taxon>Synechococcales</taxon>
        <taxon>Prochlorococcaceae</taxon>
        <taxon>Cyanobium</taxon>
    </lineage>
</organism>
<evidence type="ECO:0000256" key="1">
    <source>
        <dbReference type="SAM" id="MobiDB-lite"/>
    </source>
</evidence>
<evidence type="ECO:0000313" key="3">
    <source>
        <dbReference type="Proteomes" id="UP000010388"/>
    </source>
</evidence>
<dbReference type="InterPro" id="IPR021511">
    <property type="entry name" value="DUF3172"/>
</dbReference>
<dbReference type="Proteomes" id="UP000010388">
    <property type="component" value="Chromosome"/>
</dbReference>
<proteinExistence type="predicted"/>
<accession>K9PA33</accession>
<dbReference type="eggNOG" id="ENOG502ZBTH">
    <property type="taxonomic scope" value="Bacteria"/>
</dbReference>
<feature type="compositionally biased region" description="Gly residues" evidence="1">
    <location>
        <begin position="60"/>
        <end position="80"/>
    </location>
</feature>